<dbReference type="Pfam" id="PF03354">
    <property type="entry name" value="TerL_ATPase"/>
    <property type="match status" value="1"/>
</dbReference>
<dbReference type="InterPro" id="IPR046462">
    <property type="entry name" value="TerL_nuclease"/>
</dbReference>
<dbReference type="InterPro" id="IPR005021">
    <property type="entry name" value="Terminase_largesu-like"/>
</dbReference>
<sequence length="598" mass="68907">MTAATSAPDNVANALMVKACWYKPMNTDNSWPHSWLLEYIHKCMDGEILVGRELIQQLEILSDHFEDPDIKIDFSDAHKRIKFIEEKCKHSEAPFAGKPFLLALFQKAFIEAIYIFKIYDAEIGKWIRKYQEVLFLVARKNGKTPLIAALCLAEFFCGDMGTKILCSSNDYDQADLAFQAIDAMREQSTALEKVTRKNIKGIYFGNPRKPKKKGKFSYANKGNIRKISAKTGAKEGKNIRVGMSDEIHEMKDDSAVMPIRQALSTQDDPLYFELTTEGFVNDGYLDKRIKEARQVLAGELERPRWLIWLYTQDSETEIWQDEKNWVKSNPGLGIIKKWSFLRGMLDEARTNTETRVFVMSKDFNFKQNNAAAWLMIDDITNTEVFNLDEFKGCYAIGAVDLSKSGDLASARIIMMRKGSSKKYTHQKYFIPESKLADLEKEDVEKFKEWVRRDLIVVSPGNENDFSLITQWFVGLYKNYNIRVFKTGYDKWSAVYWVKEMESYGFDCVRIDQTWGSMSEPMKLVGIDLKSKLINYNDNPVDRFCLENTAILMNSKADIMPVKIEGKDNKKIDGAVTMIIGYRVYIDNRADFLRLVEGR</sequence>
<evidence type="ECO:0000259" key="1">
    <source>
        <dbReference type="Pfam" id="PF03354"/>
    </source>
</evidence>
<reference evidence="3 4" key="1">
    <citation type="submission" date="2017-04" db="EMBL/GenBank/DDBJ databases">
        <authorList>
            <person name="Afonso C.L."/>
            <person name="Miller P.J."/>
            <person name="Scott M.A."/>
            <person name="Spackman E."/>
            <person name="Goraichik I."/>
            <person name="Dimitrov K.M."/>
            <person name="Suarez D.L."/>
            <person name="Swayne D.E."/>
        </authorList>
    </citation>
    <scope>NUCLEOTIDE SEQUENCE [LARGE SCALE GENOMIC DNA]</scope>
    <source>
        <strain evidence="3 4">DSM 5090</strain>
    </source>
</reference>
<organism evidence="3 4">
    <name type="scientific">Sporomusa malonica</name>
    <dbReference type="NCBI Taxonomy" id="112901"/>
    <lineage>
        <taxon>Bacteria</taxon>
        <taxon>Bacillati</taxon>
        <taxon>Bacillota</taxon>
        <taxon>Negativicutes</taxon>
        <taxon>Selenomonadales</taxon>
        <taxon>Sporomusaceae</taxon>
        <taxon>Sporomusa</taxon>
    </lineage>
</organism>
<dbReference type="STRING" id="112901.SAMN04488500_10672"/>
<dbReference type="Proteomes" id="UP000192738">
    <property type="component" value="Unassembled WGS sequence"/>
</dbReference>
<dbReference type="PANTHER" id="PTHR41287">
    <property type="match status" value="1"/>
</dbReference>
<name>A0A1W2ASA5_9FIRM</name>
<dbReference type="GO" id="GO:0004519">
    <property type="term" value="F:endonuclease activity"/>
    <property type="evidence" value="ECO:0007669"/>
    <property type="project" value="InterPro"/>
</dbReference>
<dbReference type="RefSeq" id="WP_217805910.1">
    <property type="nucleotide sequence ID" value="NZ_CP155572.1"/>
</dbReference>
<protein>
    <submittedName>
        <fullName evidence="3">Phage terminase-like protein, large subunit, contains N-terminal HTH domain</fullName>
    </submittedName>
</protein>
<dbReference type="EMBL" id="FWXI01000006">
    <property type="protein sequence ID" value="SMC63400.1"/>
    <property type="molecule type" value="Genomic_DNA"/>
</dbReference>
<dbReference type="AlphaFoldDB" id="A0A1W2ASA5"/>
<evidence type="ECO:0000313" key="4">
    <source>
        <dbReference type="Proteomes" id="UP000192738"/>
    </source>
</evidence>
<dbReference type="InterPro" id="IPR046461">
    <property type="entry name" value="TerL_ATPase"/>
</dbReference>
<feature type="domain" description="Terminase large subunit-like endonuclease" evidence="2">
    <location>
        <begin position="307"/>
        <end position="579"/>
    </location>
</feature>
<evidence type="ECO:0000313" key="3">
    <source>
        <dbReference type="EMBL" id="SMC63400.1"/>
    </source>
</evidence>
<dbReference type="Pfam" id="PF20441">
    <property type="entry name" value="TerL_nuclease"/>
    <property type="match status" value="1"/>
</dbReference>
<evidence type="ECO:0000259" key="2">
    <source>
        <dbReference type="Pfam" id="PF20441"/>
    </source>
</evidence>
<dbReference type="PANTHER" id="PTHR41287:SF1">
    <property type="entry name" value="PROTEIN YMFN"/>
    <property type="match status" value="1"/>
</dbReference>
<feature type="domain" description="Terminase large subunit-like ATPase" evidence="1">
    <location>
        <begin position="127"/>
        <end position="290"/>
    </location>
</feature>
<keyword evidence="4" id="KW-1185">Reference proteome</keyword>
<gene>
    <name evidence="3" type="ORF">SAMN04488500_10672</name>
</gene>
<dbReference type="Gene3D" id="3.40.50.300">
    <property type="entry name" value="P-loop containing nucleotide triphosphate hydrolases"/>
    <property type="match status" value="1"/>
</dbReference>
<dbReference type="InterPro" id="IPR027417">
    <property type="entry name" value="P-loop_NTPase"/>
</dbReference>
<accession>A0A1W2ASA5</accession>
<proteinExistence type="predicted"/>